<comment type="caution">
    <text evidence="2">The sequence shown here is derived from an EMBL/GenBank/DDBJ whole genome shotgun (WGS) entry which is preliminary data.</text>
</comment>
<proteinExistence type="predicted"/>
<evidence type="ECO:0000256" key="1">
    <source>
        <dbReference type="SAM" id="MobiDB-lite"/>
    </source>
</evidence>
<sequence>MSDSEHSTITYLTEMEYSDIGSPGVDGPPSPDYVPGPEAPPSPIYIPYVPEPEYPIYATLGSCRPAEDNRLPCFVALPAIDRTDSIFFTHTHHFPKHPSSTTPQILSPPISPTRTEFSRVVTPRKPRLASPTLFTGRGDFRGRAARHMGGGVRLWHHDEWDGLWKPSRDRTTTIEGVNRLRSKDDRLITHLAIMVEKGGLDAREAWGFSMSLSDDTCSHVLALLTTVVKRALISGLQASTTKTMFQFDYAQSC</sequence>
<reference evidence="2" key="2">
    <citation type="submission" date="2022-01" db="EMBL/GenBank/DDBJ databases">
        <authorList>
            <person name="Yamashiro T."/>
            <person name="Shiraishi A."/>
            <person name="Satake H."/>
            <person name="Nakayama K."/>
        </authorList>
    </citation>
    <scope>NUCLEOTIDE SEQUENCE</scope>
</reference>
<reference evidence="2" key="1">
    <citation type="journal article" date="2022" name="Int. J. Mol. Sci.">
        <title>Draft Genome of Tanacetum Coccineum: Genomic Comparison of Closely Related Tanacetum-Family Plants.</title>
        <authorList>
            <person name="Yamashiro T."/>
            <person name="Shiraishi A."/>
            <person name="Nakayama K."/>
            <person name="Satake H."/>
        </authorList>
    </citation>
    <scope>NUCLEOTIDE SEQUENCE</scope>
</reference>
<keyword evidence="3" id="KW-1185">Reference proteome</keyword>
<organism evidence="2 3">
    <name type="scientific">Tanacetum coccineum</name>
    <dbReference type="NCBI Taxonomy" id="301880"/>
    <lineage>
        <taxon>Eukaryota</taxon>
        <taxon>Viridiplantae</taxon>
        <taxon>Streptophyta</taxon>
        <taxon>Embryophyta</taxon>
        <taxon>Tracheophyta</taxon>
        <taxon>Spermatophyta</taxon>
        <taxon>Magnoliopsida</taxon>
        <taxon>eudicotyledons</taxon>
        <taxon>Gunneridae</taxon>
        <taxon>Pentapetalae</taxon>
        <taxon>asterids</taxon>
        <taxon>campanulids</taxon>
        <taxon>Asterales</taxon>
        <taxon>Asteraceae</taxon>
        <taxon>Asteroideae</taxon>
        <taxon>Anthemideae</taxon>
        <taxon>Anthemidinae</taxon>
        <taxon>Tanacetum</taxon>
    </lineage>
</organism>
<evidence type="ECO:0000313" key="3">
    <source>
        <dbReference type="Proteomes" id="UP001151760"/>
    </source>
</evidence>
<name>A0ABQ5HUD8_9ASTR</name>
<evidence type="ECO:0000313" key="2">
    <source>
        <dbReference type="EMBL" id="GJT90907.1"/>
    </source>
</evidence>
<dbReference type="Proteomes" id="UP001151760">
    <property type="component" value="Unassembled WGS sequence"/>
</dbReference>
<feature type="region of interest" description="Disordered" evidence="1">
    <location>
        <begin position="95"/>
        <end position="117"/>
    </location>
</feature>
<accession>A0ABQ5HUD8</accession>
<dbReference type="EMBL" id="BQNB010019967">
    <property type="protein sequence ID" value="GJT90907.1"/>
    <property type="molecule type" value="Genomic_DNA"/>
</dbReference>
<gene>
    <name evidence="2" type="ORF">Tco_1079752</name>
</gene>
<protein>
    <submittedName>
        <fullName evidence="2">Uncharacterized protein</fullName>
    </submittedName>
</protein>